<evidence type="ECO:0000313" key="3">
    <source>
        <dbReference type="Proteomes" id="UP000319516"/>
    </source>
</evidence>
<dbReference type="EMBL" id="VFOP01000001">
    <property type="protein sequence ID" value="TQL49407.1"/>
    <property type="molecule type" value="Genomic_DNA"/>
</dbReference>
<evidence type="ECO:0000313" key="2">
    <source>
        <dbReference type="EMBL" id="TQL49407.1"/>
    </source>
</evidence>
<protein>
    <submittedName>
        <fullName evidence="2">Uncharacterized protein</fullName>
    </submittedName>
</protein>
<dbReference type="Proteomes" id="UP000319516">
    <property type="component" value="Unassembled WGS sequence"/>
</dbReference>
<feature type="compositionally biased region" description="Pro residues" evidence="1">
    <location>
        <begin position="51"/>
        <end position="60"/>
    </location>
</feature>
<gene>
    <name evidence="2" type="ORF">FB467_0477</name>
</gene>
<reference evidence="2 3" key="1">
    <citation type="submission" date="2019-06" db="EMBL/GenBank/DDBJ databases">
        <title>Sequencing the genomes of 1000 actinobacteria strains.</title>
        <authorList>
            <person name="Klenk H.-P."/>
        </authorList>
    </citation>
    <scope>NUCLEOTIDE SEQUENCE [LARGE SCALE GENOMIC DNA]</scope>
    <source>
        <strain evidence="2 3">DSM 12335</strain>
    </source>
</reference>
<sequence length="360" mass="37674">MVTAGNSLTIVRVLALCPLWPPVAGSVPLQAAARVAQVAGGSPLDLITGPAPSPGDPTTPVPTASPARSHALPTGTVDDQVTGAWARIGAWVSGDWDYGLVCSGPGDPWAHLVAASQKMLHPDTTWQAHLVAPARRHGRRPGPLTGPVHESIRAAAAGHGVELPDKHPAEWAELLIGALADEVVCGSERLAETYRRASTNPAAGHTVWHGSPWPDLTRARPDDLGDGPLDLVLCEQDEGIATWVLEAALELSPERVRRSVSLTVLEPARTRTREGLERALAADLLVLADGPAKPDPSGGLVAPYPAGLLLDHPQVPPTWVIARDGSDLDARPTAYRSPAEHPTAAMLVLDRLTRAAAAPG</sequence>
<name>A0A542YMV5_9MICO</name>
<proteinExistence type="predicted"/>
<evidence type="ECO:0000256" key="1">
    <source>
        <dbReference type="SAM" id="MobiDB-lite"/>
    </source>
</evidence>
<feature type="region of interest" description="Disordered" evidence="1">
    <location>
        <begin position="45"/>
        <end position="76"/>
    </location>
</feature>
<organism evidence="2 3">
    <name type="scientific">Ornithinicoccus hortensis</name>
    <dbReference type="NCBI Taxonomy" id="82346"/>
    <lineage>
        <taxon>Bacteria</taxon>
        <taxon>Bacillati</taxon>
        <taxon>Actinomycetota</taxon>
        <taxon>Actinomycetes</taxon>
        <taxon>Micrococcales</taxon>
        <taxon>Intrasporangiaceae</taxon>
        <taxon>Ornithinicoccus</taxon>
    </lineage>
</organism>
<keyword evidence="3" id="KW-1185">Reference proteome</keyword>
<accession>A0A542YMV5</accession>
<dbReference type="AlphaFoldDB" id="A0A542YMV5"/>
<comment type="caution">
    <text evidence="2">The sequence shown here is derived from an EMBL/GenBank/DDBJ whole genome shotgun (WGS) entry which is preliminary data.</text>
</comment>